<keyword evidence="3" id="KW-1185">Reference proteome</keyword>
<reference evidence="2" key="1">
    <citation type="submission" date="2021-01" db="EMBL/GenBank/DDBJ databases">
        <authorList>
            <consortium name="Genoscope - CEA"/>
            <person name="William W."/>
        </authorList>
    </citation>
    <scope>NUCLEOTIDE SEQUENCE</scope>
</reference>
<sequence>MYKSNIPQIFRESNNYQLQLQDDISISKFDSYDPESQLKEISKVYDKNEESEKVQLSTQYQIFENEKEGIKNQNQCQNLVYPNPLEQIRIPFDKIQFILQPIKNEGILQCQIRKIRMQSSKQNKKYELTIFDLPILIAEINDLKQNRKIIIKQSGLNYFAGKLKWDKYGQNFIFLDNKISPKKCSTVSMQRLCIGGANYQKTGMKKPHKIRVYLPELNSDNQMFELRLEKYKYFESKPKHFQEFQNREAEYSTEAKTFVLPFYNRALIASSKNLQLCQSDNNKVFFLLGKIEKGLYNLDFQWPILPLQAFQIAMSCFVTRATD</sequence>
<evidence type="ECO:0000259" key="1">
    <source>
        <dbReference type="Pfam" id="PF01167"/>
    </source>
</evidence>
<dbReference type="AlphaFoldDB" id="A0A8S1U838"/>
<accession>A0A8S1U838</accession>
<dbReference type="Pfam" id="PF01167">
    <property type="entry name" value="Tub"/>
    <property type="match status" value="1"/>
</dbReference>
<comment type="caution">
    <text evidence="2">The sequence shown here is derived from an EMBL/GenBank/DDBJ whole genome shotgun (WGS) entry which is preliminary data.</text>
</comment>
<dbReference type="PANTHER" id="PTHR16517">
    <property type="entry name" value="TUBBY-RELATED"/>
    <property type="match status" value="1"/>
</dbReference>
<dbReference type="Proteomes" id="UP000689195">
    <property type="component" value="Unassembled WGS sequence"/>
</dbReference>
<organism evidence="2 3">
    <name type="scientific">Paramecium pentaurelia</name>
    <dbReference type="NCBI Taxonomy" id="43138"/>
    <lineage>
        <taxon>Eukaryota</taxon>
        <taxon>Sar</taxon>
        <taxon>Alveolata</taxon>
        <taxon>Ciliophora</taxon>
        <taxon>Intramacronucleata</taxon>
        <taxon>Oligohymenophorea</taxon>
        <taxon>Peniculida</taxon>
        <taxon>Parameciidae</taxon>
        <taxon>Paramecium</taxon>
    </lineage>
</organism>
<evidence type="ECO:0000313" key="3">
    <source>
        <dbReference type="Proteomes" id="UP000689195"/>
    </source>
</evidence>
<dbReference type="EMBL" id="CAJJDO010000034">
    <property type="protein sequence ID" value="CAD8160112.1"/>
    <property type="molecule type" value="Genomic_DNA"/>
</dbReference>
<dbReference type="OrthoDB" id="8775810at2759"/>
<name>A0A8S1U838_9CILI</name>
<protein>
    <recommendedName>
        <fullName evidence="1">Tubby C-terminal domain-containing protein</fullName>
    </recommendedName>
</protein>
<feature type="domain" description="Tubby C-terminal" evidence="1">
    <location>
        <begin position="99"/>
        <end position="317"/>
    </location>
</feature>
<proteinExistence type="predicted"/>
<dbReference type="PANTHER" id="PTHR16517:SF7">
    <property type="entry name" value="PROTEIN KING TUBBY"/>
    <property type="match status" value="1"/>
</dbReference>
<dbReference type="InterPro" id="IPR000007">
    <property type="entry name" value="Tubby_C"/>
</dbReference>
<gene>
    <name evidence="2" type="ORF">PPENT_87.1.T0340165</name>
</gene>
<evidence type="ECO:0000313" key="2">
    <source>
        <dbReference type="EMBL" id="CAD8160112.1"/>
    </source>
</evidence>